<proteinExistence type="predicted"/>
<dbReference type="SUPFAM" id="SSF46689">
    <property type="entry name" value="Homeodomain-like"/>
    <property type="match status" value="1"/>
</dbReference>
<evidence type="ECO:0000313" key="4">
    <source>
        <dbReference type="EMBL" id="KAK3262752.1"/>
    </source>
</evidence>
<evidence type="ECO:0008006" key="6">
    <source>
        <dbReference type="Google" id="ProtNLM"/>
    </source>
</evidence>
<evidence type="ECO:0000256" key="1">
    <source>
        <dbReference type="ARBA" id="ARBA00023125"/>
    </source>
</evidence>
<evidence type="ECO:0000259" key="3">
    <source>
        <dbReference type="PROSITE" id="PS51253"/>
    </source>
</evidence>
<dbReference type="InterPro" id="IPR016197">
    <property type="entry name" value="Chromo-like_dom_sf"/>
</dbReference>
<dbReference type="GO" id="GO:0003677">
    <property type="term" value="F:DNA binding"/>
    <property type="evidence" value="ECO:0007669"/>
    <property type="project" value="UniProtKB-KW"/>
</dbReference>
<dbReference type="SMART" id="SM00674">
    <property type="entry name" value="CENPB"/>
    <property type="match status" value="1"/>
</dbReference>
<dbReference type="Proteomes" id="UP001190700">
    <property type="component" value="Unassembled WGS sequence"/>
</dbReference>
<organism evidence="4 5">
    <name type="scientific">Cymbomonas tetramitiformis</name>
    <dbReference type="NCBI Taxonomy" id="36881"/>
    <lineage>
        <taxon>Eukaryota</taxon>
        <taxon>Viridiplantae</taxon>
        <taxon>Chlorophyta</taxon>
        <taxon>Pyramimonadophyceae</taxon>
        <taxon>Pyramimonadales</taxon>
        <taxon>Pyramimonadaceae</taxon>
        <taxon>Cymbomonas</taxon>
    </lineage>
</organism>
<dbReference type="PROSITE" id="PS50013">
    <property type="entry name" value="CHROMO_2"/>
    <property type="match status" value="1"/>
</dbReference>
<feature type="domain" description="Chromo" evidence="2">
    <location>
        <begin position="543"/>
        <end position="594"/>
    </location>
</feature>
<dbReference type="InterPro" id="IPR000953">
    <property type="entry name" value="Chromo/chromo_shadow_dom"/>
</dbReference>
<accession>A0AAE0FN73</accession>
<comment type="caution">
    <text evidence="4">The sequence shown here is derived from an EMBL/GenBank/DDBJ whole genome shotgun (WGS) entry which is preliminary data.</text>
</comment>
<dbReference type="CDD" id="cd00024">
    <property type="entry name" value="CD_CSD"/>
    <property type="match status" value="1"/>
</dbReference>
<dbReference type="PANTHER" id="PTHR19303:SF73">
    <property type="entry name" value="PROTEIN PDC2"/>
    <property type="match status" value="1"/>
</dbReference>
<dbReference type="PANTHER" id="PTHR19303">
    <property type="entry name" value="TRANSPOSON"/>
    <property type="match status" value="1"/>
</dbReference>
<dbReference type="InterPro" id="IPR004875">
    <property type="entry name" value="DDE_SF_endonuclease_dom"/>
</dbReference>
<dbReference type="GO" id="GO:0005634">
    <property type="term" value="C:nucleus"/>
    <property type="evidence" value="ECO:0007669"/>
    <property type="project" value="TreeGrafter"/>
</dbReference>
<evidence type="ECO:0000313" key="5">
    <source>
        <dbReference type="Proteomes" id="UP001190700"/>
    </source>
</evidence>
<dbReference type="EMBL" id="LGRX02015977">
    <property type="protein sequence ID" value="KAK3262752.1"/>
    <property type="molecule type" value="Genomic_DNA"/>
</dbReference>
<protein>
    <recommendedName>
        <fullName evidence="6">Chromo domain-containing protein</fullName>
    </recommendedName>
</protein>
<reference evidence="4 5" key="1">
    <citation type="journal article" date="2015" name="Genome Biol. Evol.">
        <title>Comparative Genomics of a Bacterivorous Green Alga Reveals Evolutionary Causalities and Consequences of Phago-Mixotrophic Mode of Nutrition.</title>
        <authorList>
            <person name="Burns J.A."/>
            <person name="Paasch A."/>
            <person name="Narechania A."/>
            <person name="Kim E."/>
        </authorList>
    </citation>
    <scope>NUCLEOTIDE SEQUENCE [LARGE SCALE GENOMIC DNA]</scope>
    <source>
        <strain evidence="4 5">PLY_AMNH</strain>
    </source>
</reference>
<dbReference type="Pfam" id="PF03221">
    <property type="entry name" value="HTH_Tnp_Tc5"/>
    <property type="match status" value="1"/>
</dbReference>
<dbReference type="InterPro" id="IPR009057">
    <property type="entry name" value="Homeodomain-like_sf"/>
</dbReference>
<keyword evidence="1" id="KW-0238">DNA-binding</keyword>
<dbReference type="Gene3D" id="2.40.50.40">
    <property type="match status" value="1"/>
</dbReference>
<sequence>MEVSEKEEYVRVSLKLPVLVGDSRVKPVGPKVHPAKPPVDWHIKSKLTVLRTGTVRVEFSLRAKKLTSGQPKRQAYTPAKKLKGIDKFHFLRDEAYPTPTDGAARINNVNQSLVSKWVKDEKRLRERAKGGGWYSLRRAYFVRGRFPQLERALFKEYSVARAKGLRIGRRWLRAKAKVIAKNKPAYSRFTTSDGWVTNFLARHYLRFRCKSNQKTLSTEERLPRIKRWHARLKRRLKDRSGDVQLHPKRGRYLPENRYNVDQPKQTICFRGTGARISQAEKDAYDKRVIVRWQPKAYYDQALCAEWCLLDFQVDAGSKKVLFCDNLHGHTTDAFAAALENSNTERHLLPTEVTDEIHVVDQGVGAAVKRECGVVQDEYLALLPDNLEKWTSGFNVCQRRVLIAEWVGEAIERVFNRMDMVNLFVRTGQGLARDGSTDDAVKLFGVQDYCFVDADGNVAITERAKPQAVIEIVPSNLEEVQVDNAEENVEGSIMVPSENPNTVFTEQELDEAEDVIASDMLAEEEEAENSDAESSDDEGEEEIFTVDEKLGVIKNVKGTRYFWVKWKGHPASANSWEPEIRLPPLLVKKRLAAKK</sequence>
<dbReference type="Gene3D" id="1.10.10.60">
    <property type="entry name" value="Homeodomain-like"/>
    <property type="match status" value="1"/>
</dbReference>
<dbReference type="PROSITE" id="PS51253">
    <property type="entry name" value="HTH_CENPB"/>
    <property type="match status" value="1"/>
</dbReference>
<dbReference type="InterPro" id="IPR006600">
    <property type="entry name" value="HTH_CenpB_DNA-bd_dom"/>
</dbReference>
<feature type="domain" description="HTH CENPB-type" evidence="3">
    <location>
        <begin position="137"/>
        <end position="209"/>
    </location>
</feature>
<dbReference type="Pfam" id="PF03184">
    <property type="entry name" value="DDE_1"/>
    <property type="match status" value="1"/>
</dbReference>
<keyword evidence="5" id="KW-1185">Reference proteome</keyword>
<dbReference type="AlphaFoldDB" id="A0AAE0FN73"/>
<name>A0AAE0FN73_9CHLO</name>
<gene>
    <name evidence="4" type="ORF">CYMTET_28408</name>
</gene>
<dbReference type="InterPro" id="IPR050863">
    <property type="entry name" value="CenT-Element_Derived"/>
</dbReference>
<evidence type="ECO:0000259" key="2">
    <source>
        <dbReference type="PROSITE" id="PS50013"/>
    </source>
</evidence>
<dbReference type="SUPFAM" id="SSF54160">
    <property type="entry name" value="Chromo domain-like"/>
    <property type="match status" value="1"/>
</dbReference>